<comment type="function">
    <text evidence="12">Transport of potassium into the cell. Likely operates as a K(+):H(+) symporter.</text>
</comment>
<evidence type="ECO:0000256" key="1">
    <source>
        <dbReference type="ARBA" id="ARBA00004141"/>
    </source>
</evidence>
<name>A0A4D4JFK1_9PSEU</name>
<keyword evidence="4 12" id="KW-1003">Cell membrane</keyword>
<proteinExistence type="inferred from homology"/>
<dbReference type="Pfam" id="PF02705">
    <property type="entry name" value="K_trans"/>
    <property type="match status" value="1"/>
</dbReference>
<evidence type="ECO:0000256" key="7">
    <source>
        <dbReference type="ARBA" id="ARBA00022847"/>
    </source>
</evidence>
<reference evidence="16" key="1">
    <citation type="submission" date="2019-04" db="EMBL/GenBank/DDBJ databases">
        <title>Draft genome sequence of Pseudonocardiaceae bacterium SL3-2-4.</title>
        <authorList>
            <person name="Ningsih F."/>
            <person name="Yokota A."/>
            <person name="Sakai Y."/>
            <person name="Nanatani K."/>
            <person name="Yabe S."/>
            <person name="Oetari A."/>
            <person name="Sjamsuridzal W."/>
        </authorList>
    </citation>
    <scope>NUCLEOTIDE SEQUENCE [LARGE SCALE GENOMIC DNA]</scope>
    <source>
        <strain evidence="16">SL3-2-4</strain>
    </source>
</reference>
<dbReference type="InterPro" id="IPR003855">
    <property type="entry name" value="K+_transporter"/>
</dbReference>
<keyword evidence="10 12" id="KW-0406">Ion transport</keyword>
<feature type="domain" description="K+ potassium transporter integral membrane" evidence="13">
    <location>
        <begin position="2"/>
        <end position="451"/>
    </location>
</feature>
<evidence type="ECO:0000256" key="6">
    <source>
        <dbReference type="ARBA" id="ARBA00022692"/>
    </source>
</evidence>
<evidence type="ECO:0000256" key="4">
    <source>
        <dbReference type="ARBA" id="ARBA00022475"/>
    </source>
</evidence>
<sequence length="618" mass="66935">MVGALGVVFGDIGTSPIYTLQTVFNPSDPHPVPVSTENVFGVVSLVFWSVVVIVTVTYVLLAMRADNDGEGGIMALITLLRRWRGQRGRRAALVLAALGIFGASLFFGDSMITPAISVLSAVEGLKVVQPSLDELIVPITAVIIVVQRRGTEAVGRLFGPVMIMWFVAIGVCGVAGIVDRPEILKALSPTYALGFLVGHFGTAFFALAAVVLAVTGAEALYADMGHFGRRSITRAWLILVFPACILSYLGQGALILDNPSNVSSPFFLLVPGWGRVPMILLATAATVIASQAVITGAYSVASQAAQLGYLPRLRIAHTSESTIGQVYVPWINWLLMVSVLTLVFAFRSSTALAFAFGMAVTGTITITTLLFFFIARWRWGAPLWLVGIGATVLLVVDLLFVAANLTKLIHGAWLPLLIGLAAYTVMTTWERGREIVTAERRRLEGSLREFVDHLRNGKPSTRCVHGTAIFLNRGKQTAPLAMRANVEHNHVRHERVVIMSIETEPVPRVPARERIVVDDLGYADDGITHVTARFGYMETPDVPGALATLDPAATEGRLQLDQASYVLSKIELRCGSAPTMARWRKRLFIATSYITADAAEYFGLPRDRTVVMGSHIEV</sequence>
<feature type="domain" description="K+ potassium transporter C-terminal" evidence="14">
    <location>
        <begin position="466"/>
        <end position="617"/>
    </location>
</feature>
<evidence type="ECO:0000313" key="15">
    <source>
        <dbReference type="EMBL" id="GDY33780.1"/>
    </source>
</evidence>
<feature type="transmembrane region" description="Helical" evidence="12">
    <location>
        <begin position="39"/>
        <end position="61"/>
    </location>
</feature>
<feature type="transmembrane region" description="Helical" evidence="12">
    <location>
        <begin position="91"/>
        <end position="107"/>
    </location>
</feature>
<evidence type="ECO:0000256" key="9">
    <source>
        <dbReference type="ARBA" id="ARBA00022989"/>
    </source>
</evidence>
<dbReference type="AlphaFoldDB" id="A0A4D4JFK1"/>
<evidence type="ECO:0000256" key="10">
    <source>
        <dbReference type="ARBA" id="ARBA00023065"/>
    </source>
</evidence>
<keyword evidence="6 12" id="KW-0812">Transmembrane</keyword>
<dbReference type="EMBL" id="BJFL01000056">
    <property type="protein sequence ID" value="GDY33780.1"/>
    <property type="molecule type" value="Genomic_DNA"/>
</dbReference>
<feature type="transmembrane region" description="Helical" evidence="12">
    <location>
        <begin position="190"/>
        <end position="214"/>
    </location>
</feature>
<dbReference type="Pfam" id="PF22776">
    <property type="entry name" value="K_trans_C"/>
    <property type="match status" value="1"/>
</dbReference>
<feature type="transmembrane region" description="Helical" evidence="12">
    <location>
        <begin position="235"/>
        <end position="256"/>
    </location>
</feature>
<dbReference type="GO" id="GO:0015293">
    <property type="term" value="F:symporter activity"/>
    <property type="evidence" value="ECO:0007669"/>
    <property type="project" value="UniProtKB-UniRule"/>
</dbReference>
<dbReference type="InterPro" id="IPR023051">
    <property type="entry name" value="Kup"/>
</dbReference>
<dbReference type="GO" id="GO:0005886">
    <property type="term" value="C:plasma membrane"/>
    <property type="evidence" value="ECO:0007669"/>
    <property type="project" value="UniProtKB-SubCell"/>
</dbReference>
<keyword evidence="5 12" id="KW-0633">Potassium transport</keyword>
<evidence type="ECO:0000256" key="5">
    <source>
        <dbReference type="ARBA" id="ARBA00022538"/>
    </source>
</evidence>
<evidence type="ECO:0000256" key="8">
    <source>
        <dbReference type="ARBA" id="ARBA00022958"/>
    </source>
</evidence>
<evidence type="ECO:0000259" key="13">
    <source>
        <dbReference type="Pfam" id="PF02705"/>
    </source>
</evidence>
<evidence type="ECO:0000256" key="11">
    <source>
        <dbReference type="ARBA" id="ARBA00023136"/>
    </source>
</evidence>
<keyword evidence="3 12" id="KW-0813">Transport</keyword>
<evidence type="ECO:0000259" key="14">
    <source>
        <dbReference type="Pfam" id="PF22776"/>
    </source>
</evidence>
<dbReference type="Proteomes" id="UP000298860">
    <property type="component" value="Unassembled WGS sequence"/>
</dbReference>
<keyword evidence="11 12" id="KW-0472">Membrane</keyword>
<evidence type="ECO:0000256" key="12">
    <source>
        <dbReference type="HAMAP-Rule" id="MF_01522"/>
    </source>
</evidence>
<comment type="caution">
    <text evidence="15">The sequence shown here is derived from an EMBL/GenBank/DDBJ whole genome shotgun (WGS) entry which is preliminary data.</text>
</comment>
<feature type="transmembrane region" description="Helical" evidence="12">
    <location>
        <begin position="127"/>
        <end position="146"/>
    </location>
</feature>
<keyword evidence="16" id="KW-1185">Reference proteome</keyword>
<accession>A0A4D4JFK1</accession>
<feature type="transmembrane region" description="Helical" evidence="12">
    <location>
        <begin position="381"/>
        <end position="402"/>
    </location>
</feature>
<feature type="transmembrane region" description="Helical" evidence="12">
    <location>
        <begin position="322"/>
        <end position="346"/>
    </location>
</feature>
<evidence type="ECO:0000256" key="3">
    <source>
        <dbReference type="ARBA" id="ARBA00022448"/>
    </source>
</evidence>
<keyword evidence="7 12" id="KW-0769">Symport</keyword>
<evidence type="ECO:0000256" key="2">
    <source>
        <dbReference type="ARBA" id="ARBA00007019"/>
    </source>
</evidence>
<gene>
    <name evidence="12 15" type="primary">kup</name>
    <name evidence="15" type="ORF">GTS_54130</name>
</gene>
<dbReference type="HAMAP" id="MF_01522">
    <property type="entry name" value="Kup"/>
    <property type="match status" value="1"/>
</dbReference>
<feature type="transmembrane region" description="Helical" evidence="12">
    <location>
        <begin position="408"/>
        <end position="426"/>
    </location>
</feature>
<protein>
    <recommendedName>
        <fullName evidence="12">Probable potassium transport system protein Kup</fullName>
    </recommendedName>
</protein>
<evidence type="ECO:0000313" key="16">
    <source>
        <dbReference type="Proteomes" id="UP000298860"/>
    </source>
</evidence>
<dbReference type="GO" id="GO:0015079">
    <property type="term" value="F:potassium ion transmembrane transporter activity"/>
    <property type="evidence" value="ECO:0007669"/>
    <property type="project" value="UniProtKB-UniRule"/>
</dbReference>
<comment type="catalytic activity">
    <reaction evidence="12">
        <text>K(+)(in) + H(+)(in) = K(+)(out) + H(+)(out)</text>
        <dbReference type="Rhea" id="RHEA:28490"/>
        <dbReference type="ChEBI" id="CHEBI:15378"/>
        <dbReference type="ChEBI" id="CHEBI:29103"/>
    </reaction>
</comment>
<organism evidence="15 16">
    <name type="scientific">Gandjariella thermophila</name>
    <dbReference type="NCBI Taxonomy" id="1931992"/>
    <lineage>
        <taxon>Bacteria</taxon>
        <taxon>Bacillati</taxon>
        <taxon>Actinomycetota</taxon>
        <taxon>Actinomycetes</taxon>
        <taxon>Pseudonocardiales</taxon>
        <taxon>Pseudonocardiaceae</taxon>
        <taxon>Gandjariella</taxon>
    </lineage>
</organism>
<dbReference type="PANTHER" id="PTHR30540:SF79">
    <property type="entry name" value="LOW AFFINITY POTASSIUM TRANSPORT SYSTEM PROTEIN KUP"/>
    <property type="match status" value="1"/>
</dbReference>
<comment type="subcellular location">
    <subcellularLocation>
        <location evidence="12">Cell membrane</location>
        <topology evidence="12">Multi-pass membrane protein</topology>
    </subcellularLocation>
    <subcellularLocation>
        <location evidence="1">Membrane</location>
        <topology evidence="1">Multi-pass membrane protein</topology>
    </subcellularLocation>
</comment>
<feature type="transmembrane region" description="Helical" evidence="12">
    <location>
        <begin position="158"/>
        <end position="178"/>
    </location>
</feature>
<feature type="transmembrane region" description="Helical" evidence="12">
    <location>
        <begin position="352"/>
        <end position="374"/>
    </location>
</feature>
<dbReference type="InterPro" id="IPR053952">
    <property type="entry name" value="K_trans_C"/>
</dbReference>
<dbReference type="PANTHER" id="PTHR30540">
    <property type="entry name" value="OSMOTIC STRESS POTASSIUM TRANSPORTER"/>
    <property type="match status" value="1"/>
</dbReference>
<comment type="similarity">
    <text evidence="2 12">Belongs to the HAK/KUP transporter (TC 2.A.72) family.</text>
</comment>
<keyword evidence="9 12" id="KW-1133">Transmembrane helix</keyword>
<dbReference type="InterPro" id="IPR053951">
    <property type="entry name" value="K_trans_N"/>
</dbReference>
<feature type="transmembrane region" description="Helical" evidence="12">
    <location>
        <begin position="276"/>
        <end position="301"/>
    </location>
</feature>
<keyword evidence="8 12" id="KW-0630">Potassium</keyword>